<accession>S8CV58</accession>
<dbReference type="AlphaFoldDB" id="S8CV58"/>
<evidence type="ECO:0000313" key="1">
    <source>
        <dbReference type="EMBL" id="EPS68781.1"/>
    </source>
</evidence>
<proteinExistence type="predicted"/>
<sequence>MRFNDFNDLTIYGDILFRVFFGQNMVCCGEEGNAFVRVGDRVVVLKMLSSVADAAA</sequence>
<name>S8CV58_9LAMI</name>
<reference evidence="1 2" key="1">
    <citation type="journal article" date="2013" name="BMC Genomics">
        <title>The miniature genome of a carnivorous plant Genlisea aurea contains a low number of genes and short non-coding sequences.</title>
        <authorList>
            <person name="Leushkin E.V."/>
            <person name="Sutormin R.A."/>
            <person name="Nabieva E.R."/>
            <person name="Penin A.A."/>
            <person name="Kondrashov A.S."/>
            <person name="Logacheva M.D."/>
        </authorList>
    </citation>
    <scope>NUCLEOTIDE SEQUENCE [LARGE SCALE GENOMIC DNA]</scope>
</reference>
<comment type="caution">
    <text evidence="1">The sequence shown here is derived from an EMBL/GenBank/DDBJ whole genome shotgun (WGS) entry which is preliminary data.</text>
</comment>
<dbReference type="Proteomes" id="UP000015453">
    <property type="component" value="Unassembled WGS sequence"/>
</dbReference>
<keyword evidence="2" id="KW-1185">Reference proteome</keyword>
<organism evidence="1 2">
    <name type="scientific">Genlisea aurea</name>
    <dbReference type="NCBI Taxonomy" id="192259"/>
    <lineage>
        <taxon>Eukaryota</taxon>
        <taxon>Viridiplantae</taxon>
        <taxon>Streptophyta</taxon>
        <taxon>Embryophyta</taxon>
        <taxon>Tracheophyta</taxon>
        <taxon>Spermatophyta</taxon>
        <taxon>Magnoliopsida</taxon>
        <taxon>eudicotyledons</taxon>
        <taxon>Gunneridae</taxon>
        <taxon>Pentapetalae</taxon>
        <taxon>asterids</taxon>
        <taxon>lamiids</taxon>
        <taxon>Lamiales</taxon>
        <taxon>Lentibulariaceae</taxon>
        <taxon>Genlisea</taxon>
    </lineage>
</organism>
<dbReference type="EMBL" id="AUSU01002444">
    <property type="protein sequence ID" value="EPS68781.1"/>
    <property type="molecule type" value="Genomic_DNA"/>
</dbReference>
<evidence type="ECO:0000313" key="2">
    <source>
        <dbReference type="Proteomes" id="UP000015453"/>
    </source>
</evidence>
<protein>
    <submittedName>
        <fullName evidence="1">Uncharacterized protein</fullName>
    </submittedName>
</protein>
<gene>
    <name evidence="1" type="ORF">M569_05987</name>
</gene>